<sequence>MPDDEIFSISRYDDEEFGYSEKKLSIADEIAADNFNDELLSKANIEDTHIIVFVAYAQEALGVMRRFKESKSQKHLVASTVSRLVFDSLAHQLPNLLTSTIKNSLPQALTKSVKETLPGFIKRIRNVIKDEMTDILNTSVQKPMYKESNALNKLESQRLVSSVMNLMDATTPPNSDKGENDQLQLDNNTTDDIQTTTEVPAPA</sequence>
<evidence type="ECO:0000256" key="1">
    <source>
        <dbReference type="SAM" id="MobiDB-lite"/>
    </source>
</evidence>
<reference evidence="2" key="1">
    <citation type="journal article" date="2022" name="Int. J. Mol. Sci.">
        <title>Draft Genome of Tanacetum Coccineum: Genomic Comparison of Closely Related Tanacetum-Family Plants.</title>
        <authorList>
            <person name="Yamashiro T."/>
            <person name="Shiraishi A."/>
            <person name="Nakayama K."/>
            <person name="Satake H."/>
        </authorList>
    </citation>
    <scope>NUCLEOTIDE SEQUENCE</scope>
</reference>
<dbReference type="Proteomes" id="UP001151760">
    <property type="component" value="Unassembled WGS sequence"/>
</dbReference>
<reference evidence="2" key="2">
    <citation type="submission" date="2022-01" db="EMBL/GenBank/DDBJ databases">
        <authorList>
            <person name="Yamashiro T."/>
            <person name="Shiraishi A."/>
            <person name="Satake H."/>
            <person name="Nakayama K."/>
        </authorList>
    </citation>
    <scope>NUCLEOTIDE SEQUENCE</scope>
</reference>
<evidence type="ECO:0000313" key="3">
    <source>
        <dbReference type="Proteomes" id="UP001151760"/>
    </source>
</evidence>
<feature type="region of interest" description="Disordered" evidence="1">
    <location>
        <begin position="167"/>
        <end position="203"/>
    </location>
</feature>
<evidence type="ECO:0000313" key="2">
    <source>
        <dbReference type="EMBL" id="GJT32734.1"/>
    </source>
</evidence>
<proteinExistence type="predicted"/>
<organism evidence="2 3">
    <name type="scientific">Tanacetum coccineum</name>
    <dbReference type="NCBI Taxonomy" id="301880"/>
    <lineage>
        <taxon>Eukaryota</taxon>
        <taxon>Viridiplantae</taxon>
        <taxon>Streptophyta</taxon>
        <taxon>Embryophyta</taxon>
        <taxon>Tracheophyta</taxon>
        <taxon>Spermatophyta</taxon>
        <taxon>Magnoliopsida</taxon>
        <taxon>eudicotyledons</taxon>
        <taxon>Gunneridae</taxon>
        <taxon>Pentapetalae</taxon>
        <taxon>asterids</taxon>
        <taxon>campanulids</taxon>
        <taxon>Asterales</taxon>
        <taxon>Asteraceae</taxon>
        <taxon>Asteroideae</taxon>
        <taxon>Anthemideae</taxon>
        <taxon>Anthemidinae</taxon>
        <taxon>Tanacetum</taxon>
    </lineage>
</organism>
<keyword evidence="3" id="KW-1185">Reference proteome</keyword>
<dbReference type="EMBL" id="BQNB010014817">
    <property type="protein sequence ID" value="GJT32734.1"/>
    <property type="molecule type" value="Genomic_DNA"/>
</dbReference>
<gene>
    <name evidence="2" type="ORF">Tco_0923153</name>
</gene>
<comment type="caution">
    <text evidence="2">The sequence shown here is derived from an EMBL/GenBank/DDBJ whole genome shotgun (WGS) entry which is preliminary data.</text>
</comment>
<protein>
    <submittedName>
        <fullName evidence="2">Uncharacterized protein</fullName>
    </submittedName>
</protein>
<name>A0ABQ5D160_9ASTR</name>
<accession>A0ABQ5D160</accession>
<feature type="compositionally biased region" description="Low complexity" evidence="1">
    <location>
        <begin position="186"/>
        <end position="197"/>
    </location>
</feature>